<dbReference type="CDD" id="cd19979">
    <property type="entry name" value="PBP1_ABC_ligand_binding-like"/>
    <property type="match status" value="1"/>
</dbReference>
<comment type="similarity">
    <text evidence="1">Belongs to the leucine-binding protein family.</text>
</comment>
<evidence type="ECO:0000256" key="1">
    <source>
        <dbReference type="ARBA" id="ARBA00010062"/>
    </source>
</evidence>
<keyword evidence="2" id="KW-0732">Signal</keyword>
<dbReference type="InterPro" id="IPR028081">
    <property type="entry name" value="Leu-bd"/>
</dbReference>
<evidence type="ECO:0000313" key="5">
    <source>
        <dbReference type="Proteomes" id="UP000831607"/>
    </source>
</evidence>
<reference evidence="4 5" key="1">
    <citation type="submission" date="2020-11" db="EMBL/GenBank/DDBJ databases">
        <title>Algicoccus daihaiensis sp.nov., isolated from Daihai Lake in Inner Mongolia.</title>
        <authorList>
            <person name="Kai J."/>
        </authorList>
    </citation>
    <scope>NUCLEOTIDE SEQUENCE [LARGE SCALE GENOMIC DNA]</scope>
    <source>
        <strain evidence="5">f23</strain>
    </source>
</reference>
<proteinExistence type="inferred from homology"/>
<dbReference type="Gene3D" id="3.40.50.2300">
    <property type="match status" value="2"/>
</dbReference>
<dbReference type="InterPro" id="IPR051010">
    <property type="entry name" value="BCAA_transport"/>
</dbReference>
<gene>
    <name evidence="4" type="ORF">DHf2319_12755</name>
</gene>
<protein>
    <submittedName>
        <fullName evidence="4">ABC transporter substrate-binding protein</fullName>
    </submittedName>
</protein>
<dbReference type="Proteomes" id="UP000831607">
    <property type="component" value="Chromosome"/>
</dbReference>
<dbReference type="Pfam" id="PF13458">
    <property type="entry name" value="Peripla_BP_6"/>
    <property type="match status" value="1"/>
</dbReference>
<dbReference type="InterPro" id="IPR028082">
    <property type="entry name" value="Peripla_BP_I"/>
</dbReference>
<evidence type="ECO:0000259" key="3">
    <source>
        <dbReference type="Pfam" id="PF13458"/>
    </source>
</evidence>
<feature type="domain" description="Leucine-binding protein" evidence="3">
    <location>
        <begin position="2"/>
        <end position="357"/>
    </location>
</feature>
<organism evidence="4 5">
    <name type="scientific">Orrella daihaiensis</name>
    <dbReference type="NCBI Taxonomy" id="2782176"/>
    <lineage>
        <taxon>Bacteria</taxon>
        <taxon>Pseudomonadati</taxon>
        <taxon>Pseudomonadota</taxon>
        <taxon>Betaproteobacteria</taxon>
        <taxon>Burkholderiales</taxon>
        <taxon>Alcaligenaceae</taxon>
        <taxon>Orrella</taxon>
    </lineage>
</organism>
<evidence type="ECO:0000256" key="2">
    <source>
        <dbReference type="ARBA" id="ARBA00022729"/>
    </source>
</evidence>
<keyword evidence="5" id="KW-1185">Reference proteome</keyword>
<dbReference type="PANTHER" id="PTHR30483:SF6">
    <property type="entry name" value="PERIPLASMIC BINDING PROTEIN OF ABC TRANSPORTER FOR NATURAL AMINO ACIDS"/>
    <property type="match status" value="1"/>
</dbReference>
<dbReference type="SUPFAM" id="SSF53822">
    <property type="entry name" value="Periplasmic binding protein-like I"/>
    <property type="match status" value="1"/>
</dbReference>
<accession>A0ABY4AJ11</accession>
<evidence type="ECO:0000313" key="4">
    <source>
        <dbReference type="EMBL" id="UOD50281.1"/>
    </source>
</evidence>
<dbReference type="PANTHER" id="PTHR30483">
    <property type="entry name" value="LEUCINE-SPECIFIC-BINDING PROTEIN"/>
    <property type="match status" value="1"/>
</dbReference>
<dbReference type="EMBL" id="CP063982">
    <property type="protein sequence ID" value="UOD50281.1"/>
    <property type="molecule type" value="Genomic_DNA"/>
</dbReference>
<name>A0ABY4AJ11_9BURK</name>
<sequence>MIGFDGAFTQPSSTSAASITLGAQIAIDEINARGGVLNGRPLKLVTEDNHGISARARDNFKSLAVMPDLVAIYGGKFSPTIMETMPLANELKVVSVSLWGSANPITDDPLKNPYVYRLSLKDSWAIPAMMRQALDAHSATRLCALFPNTAWGRSGANALDLNLAQTAQQLVHSKWYQWGQTDFAADLQNCIDAGGQAVIMVANEGEGAAIINSMATLPDKERLPIVSHWGVTGGLLHQLIKPSAGLVDVDIIQTFSFVDNPRPTAQALAREVMQRTGVLNVALISSPVGVAQAYDMTHLLALGVEQAGSTDRAAVQAALQTLPPFAGAIRDYDRPFTDTNHDGLTAKQVLFVHIEPDGALLPVPENGPSK</sequence>